<dbReference type="OrthoDB" id="2753739at2759"/>
<evidence type="ECO:0000313" key="2">
    <source>
        <dbReference type="Proteomes" id="UP000313359"/>
    </source>
</evidence>
<dbReference type="AlphaFoldDB" id="A0A5C2SDZ6"/>
<proteinExistence type="predicted"/>
<accession>A0A5C2SDZ6</accession>
<dbReference type="EMBL" id="ML122262">
    <property type="protein sequence ID" value="RPD61414.1"/>
    <property type="molecule type" value="Genomic_DNA"/>
</dbReference>
<protein>
    <recommendedName>
        <fullName evidence="3">F-box domain-containing protein</fullName>
    </recommendedName>
</protein>
<name>A0A5C2SDZ6_9APHY</name>
<evidence type="ECO:0008006" key="3">
    <source>
        <dbReference type="Google" id="ProtNLM"/>
    </source>
</evidence>
<organism evidence="1 2">
    <name type="scientific">Lentinus tigrinus ALCF2SS1-6</name>
    <dbReference type="NCBI Taxonomy" id="1328759"/>
    <lineage>
        <taxon>Eukaryota</taxon>
        <taxon>Fungi</taxon>
        <taxon>Dikarya</taxon>
        <taxon>Basidiomycota</taxon>
        <taxon>Agaricomycotina</taxon>
        <taxon>Agaricomycetes</taxon>
        <taxon>Polyporales</taxon>
        <taxon>Polyporaceae</taxon>
        <taxon>Lentinus</taxon>
    </lineage>
</organism>
<sequence length="445" mass="50705">MSPTSYLLHTVLSQSPPCPTLSFIPEPAESCKVMSPYIPPEITDAIISAVDVDLYNTGERTLTMCALVCRAWLPRSRTKLFEAIYIRNQRSYDLLVERFVRSETMSHYLTSVNSFYIQPFGVDSPSSVARLFLIEFAGKLPGLRVWDVGGIDWTHQRPSVKWPLLLSHFRTITYLRLWECRFSSFSDFRRLLTALPLLSTLNILHVTWPAVSPELHLRTTPGPMCRTYWPELRALLIIYDEDGWQCAETFLKWITAALRGSTVKELFCGFFGLPPTGSLRETVVAFVGRDERSVTDLNVHITDGLPLTGFIALESLSLNLDRYQDDWKSVASVLQDVTSKTIQSITFSLVPTVRVVNNDTNFLHFDHDTLEELDRVLSREPFSNLREVIFKVEGIRKSFSAHMLGDTCPSYMNGRSSGWIFGDDCNVWKSTERTRSVWPGDEYSS</sequence>
<reference evidence="1" key="1">
    <citation type="journal article" date="2018" name="Genome Biol. Evol.">
        <title>Genomics and development of Lentinus tigrinus, a white-rot wood-decaying mushroom with dimorphic fruiting bodies.</title>
        <authorList>
            <person name="Wu B."/>
            <person name="Xu Z."/>
            <person name="Knudson A."/>
            <person name="Carlson A."/>
            <person name="Chen N."/>
            <person name="Kovaka S."/>
            <person name="LaButti K."/>
            <person name="Lipzen A."/>
            <person name="Pennachio C."/>
            <person name="Riley R."/>
            <person name="Schakwitz W."/>
            <person name="Umezawa K."/>
            <person name="Ohm R.A."/>
            <person name="Grigoriev I.V."/>
            <person name="Nagy L.G."/>
            <person name="Gibbons J."/>
            <person name="Hibbett D."/>
        </authorList>
    </citation>
    <scope>NUCLEOTIDE SEQUENCE [LARGE SCALE GENOMIC DNA]</scope>
    <source>
        <strain evidence="1">ALCF2SS1-6</strain>
    </source>
</reference>
<evidence type="ECO:0000313" key="1">
    <source>
        <dbReference type="EMBL" id="RPD61414.1"/>
    </source>
</evidence>
<gene>
    <name evidence="1" type="ORF">L227DRAFT_68325</name>
</gene>
<keyword evidence="2" id="KW-1185">Reference proteome</keyword>
<dbReference type="Proteomes" id="UP000313359">
    <property type="component" value="Unassembled WGS sequence"/>
</dbReference>